<reference evidence="13 14" key="1">
    <citation type="submission" date="2024-04" db="EMBL/GenBank/DDBJ databases">
        <authorList>
            <consortium name="Genoscope - CEA"/>
            <person name="William W."/>
        </authorList>
    </citation>
    <scope>NUCLEOTIDE SEQUENCE [LARGE SCALE GENOMIC DNA]</scope>
</reference>
<dbReference type="Pfam" id="PF00001">
    <property type="entry name" value="7tm_1"/>
    <property type="match status" value="1"/>
</dbReference>
<feature type="domain" description="G-protein coupled receptors family 1 profile" evidence="12">
    <location>
        <begin position="1"/>
        <end position="297"/>
    </location>
</feature>
<comment type="subcellular location">
    <subcellularLocation>
        <location evidence="1">Cell membrane</location>
        <topology evidence="1">Multi-pass membrane protein</topology>
    </subcellularLocation>
</comment>
<dbReference type="GO" id="GO:0007187">
    <property type="term" value="P:G protein-coupled receptor signaling pathway, coupled to cyclic nucleotide second messenger"/>
    <property type="evidence" value="ECO:0007669"/>
    <property type="project" value="TreeGrafter"/>
</dbReference>
<keyword evidence="5 9" id="KW-0297">G-protein coupled receptor</keyword>
<keyword evidence="4 11" id="KW-1133">Transmembrane helix</keyword>
<accession>A0AAV2HLS9</accession>
<evidence type="ECO:0000256" key="9">
    <source>
        <dbReference type="RuleBase" id="RU000688"/>
    </source>
</evidence>
<evidence type="ECO:0000256" key="1">
    <source>
        <dbReference type="ARBA" id="ARBA00004651"/>
    </source>
</evidence>
<protein>
    <recommendedName>
        <fullName evidence="12">G-protein coupled receptors family 1 profile domain-containing protein</fullName>
    </recommendedName>
</protein>
<keyword evidence="3 9" id="KW-0812">Transmembrane</keyword>
<dbReference type="GO" id="GO:0007268">
    <property type="term" value="P:chemical synaptic transmission"/>
    <property type="evidence" value="ECO:0007669"/>
    <property type="project" value="TreeGrafter"/>
</dbReference>
<evidence type="ECO:0000256" key="4">
    <source>
        <dbReference type="ARBA" id="ARBA00022989"/>
    </source>
</evidence>
<dbReference type="Proteomes" id="UP001497497">
    <property type="component" value="Unassembled WGS sequence"/>
</dbReference>
<comment type="caution">
    <text evidence="13">The sequence shown here is derived from an EMBL/GenBank/DDBJ whole genome shotgun (WGS) entry which is preliminary data.</text>
</comment>
<feature type="region of interest" description="Disordered" evidence="10">
    <location>
        <begin position="185"/>
        <end position="212"/>
    </location>
</feature>
<feature type="transmembrane region" description="Helical" evidence="11">
    <location>
        <begin position="39"/>
        <end position="61"/>
    </location>
</feature>
<dbReference type="GO" id="GO:0045202">
    <property type="term" value="C:synapse"/>
    <property type="evidence" value="ECO:0007669"/>
    <property type="project" value="GOC"/>
</dbReference>
<evidence type="ECO:0000259" key="12">
    <source>
        <dbReference type="PROSITE" id="PS50262"/>
    </source>
</evidence>
<dbReference type="PRINTS" id="PR00237">
    <property type="entry name" value="GPCRRHODOPSN"/>
</dbReference>
<dbReference type="InterPro" id="IPR000276">
    <property type="entry name" value="GPCR_Rhodpsn"/>
</dbReference>
<evidence type="ECO:0000256" key="11">
    <source>
        <dbReference type="SAM" id="Phobius"/>
    </source>
</evidence>
<feature type="transmembrane region" description="Helical" evidence="11">
    <location>
        <begin position="135"/>
        <end position="155"/>
    </location>
</feature>
<evidence type="ECO:0000313" key="13">
    <source>
        <dbReference type="EMBL" id="CAL1533048.1"/>
    </source>
</evidence>
<dbReference type="SUPFAM" id="SSF81321">
    <property type="entry name" value="Family A G protein-coupled receptor-like"/>
    <property type="match status" value="1"/>
</dbReference>
<evidence type="ECO:0000256" key="7">
    <source>
        <dbReference type="ARBA" id="ARBA00023170"/>
    </source>
</evidence>
<name>A0AAV2HLS9_LYMST</name>
<keyword evidence="7 9" id="KW-0675">Receptor</keyword>
<evidence type="ECO:0000256" key="8">
    <source>
        <dbReference type="ARBA" id="ARBA00023224"/>
    </source>
</evidence>
<dbReference type="PROSITE" id="PS50262">
    <property type="entry name" value="G_PROTEIN_RECEP_F1_2"/>
    <property type="match status" value="1"/>
</dbReference>
<feature type="transmembrane region" description="Helical" evidence="11">
    <location>
        <begin position="280"/>
        <end position="299"/>
    </location>
</feature>
<evidence type="ECO:0000256" key="2">
    <source>
        <dbReference type="ARBA" id="ARBA00022475"/>
    </source>
</evidence>
<feature type="transmembrane region" description="Helical" evidence="11">
    <location>
        <begin position="82"/>
        <end position="103"/>
    </location>
</feature>
<gene>
    <name evidence="13" type="ORF">GSLYS_00007066001</name>
</gene>
<evidence type="ECO:0000256" key="3">
    <source>
        <dbReference type="ARBA" id="ARBA00022692"/>
    </source>
</evidence>
<feature type="compositionally biased region" description="Polar residues" evidence="10">
    <location>
        <begin position="198"/>
        <end position="211"/>
    </location>
</feature>
<feature type="transmembrane region" description="Helical" evidence="11">
    <location>
        <begin position="242"/>
        <end position="260"/>
    </location>
</feature>
<dbReference type="GO" id="GO:0004993">
    <property type="term" value="F:G protein-coupled serotonin receptor activity"/>
    <property type="evidence" value="ECO:0007669"/>
    <property type="project" value="TreeGrafter"/>
</dbReference>
<keyword evidence="6 11" id="KW-0472">Membrane</keyword>
<dbReference type="PANTHER" id="PTHR24247">
    <property type="entry name" value="5-HYDROXYTRYPTAMINE RECEPTOR"/>
    <property type="match status" value="1"/>
</dbReference>
<dbReference type="Gene3D" id="1.20.1070.10">
    <property type="entry name" value="Rhodopsin 7-helix transmembrane proteins"/>
    <property type="match status" value="1"/>
</dbReference>
<evidence type="ECO:0000313" key="14">
    <source>
        <dbReference type="Proteomes" id="UP001497497"/>
    </source>
</evidence>
<dbReference type="GO" id="GO:0030425">
    <property type="term" value="C:dendrite"/>
    <property type="evidence" value="ECO:0007669"/>
    <property type="project" value="TreeGrafter"/>
</dbReference>
<dbReference type="EMBL" id="CAXITT010000132">
    <property type="protein sequence ID" value="CAL1533048.1"/>
    <property type="molecule type" value="Genomic_DNA"/>
</dbReference>
<evidence type="ECO:0000256" key="5">
    <source>
        <dbReference type="ARBA" id="ARBA00023040"/>
    </source>
</evidence>
<dbReference type="GO" id="GO:0030594">
    <property type="term" value="F:neurotransmitter receptor activity"/>
    <property type="evidence" value="ECO:0007669"/>
    <property type="project" value="TreeGrafter"/>
</dbReference>
<dbReference type="InterPro" id="IPR017452">
    <property type="entry name" value="GPCR_Rhodpsn_7TM"/>
</dbReference>
<sequence>MLLISLALCDMCFGFLIMPLSVLQIMHNGLWPFGRPLCYVMNTMDLSLGGVSILHVLCLALDRYLAIRIPLRHRLLTCKTGLMTIAFCWAFPVLFSTSLMGYLTSLWNNDRTTTLQDVYQLCFIPGFNPNLTTTLLTLFLLLYTATFLVVMLTMLELRSFLKKKFKPTFHSRVCHAIRDAPILKSATNRDGNDGSDLKSGSSSRQNVSGQMTPAVIPSEGTPTFQNLASAAGPAVRRVNSKAILTMFSIFACFTVCYVPYHLFLMFPDNLHSHKLEFSAVSVLWLSYLNSAINPALYCLNRSARKALVELLCYRQRGGKEKLRTGLS</sequence>
<dbReference type="PROSITE" id="PS00237">
    <property type="entry name" value="G_PROTEIN_RECEP_F1_1"/>
    <property type="match status" value="1"/>
</dbReference>
<dbReference type="GO" id="GO:0005886">
    <property type="term" value="C:plasma membrane"/>
    <property type="evidence" value="ECO:0007669"/>
    <property type="project" value="UniProtKB-SubCell"/>
</dbReference>
<evidence type="ECO:0000256" key="10">
    <source>
        <dbReference type="SAM" id="MobiDB-lite"/>
    </source>
</evidence>
<organism evidence="13 14">
    <name type="scientific">Lymnaea stagnalis</name>
    <name type="common">Great pond snail</name>
    <name type="synonym">Helix stagnalis</name>
    <dbReference type="NCBI Taxonomy" id="6523"/>
    <lineage>
        <taxon>Eukaryota</taxon>
        <taxon>Metazoa</taxon>
        <taxon>Spiralia</taxon>
        <taxon>Lophotrochozoa</taxon>
        <taxon>Mollusca</taxon>
        <taxon>Gastropoda</taxon>
        <taxon>Heterobranchia</taxon>
        <taxon>Euthyneura</taxon>
        <taxon>Panpulmonata</taxon>
        <taxon>Hygrophila</taxon>
        <taxon>Lymnaeoidea</taxon>
        <taxon>Lymnaeidae</taxon>
        <taxon>Lymnaea</taxon>
    </lineage>
</organism>
<dbReference type="AlphaFoldDB" id="A0AAV2HLS9"/>
<keyword evidence="14" id="KW-1185">Reference proteome</keyword>
<keyword evidence="8 9" id="KW-0807">Transducer</keyword>
<comment type="similarity">
    <text evidence="9">Belongs to the G-protein coupled receptor 1 family.</text>
</comment>
<evidence type="ECO:0000256" key="6">
    <source>
        <dbReference type="ARBA" id="ARBA00023136"/>
    </source>
</evidence>
<keyword evidence="2" id="KW-1003">Cell membrane</keyword>
<feature type="transmembrane region" description="Helical" evidence="11">
    <location>
        <begin position="7"/>
        <end position="27"/>
    </location>
</feature>
<proteinExistence type="inferred from homology"/>